<organism evidence="1 2">
    <name type="scientific">Smallanthus sonchifolius</name>
    <dbReference type="NCBI Taxonomy" id="185202"/>
    <lineage>
        <taxon>Eukaryota</taxon>
        <taxon>Viridiplantae</taxon>
        <taxon>Streptophyta</taxon>
        <taxon>Embryophyta</taxon>
        <taxon>Tracheophyta</taxon>
        <taxon>Spermatophyta</taxon>
        <taxon>Magnoliopsida</taxon>
        <taxon>eudicotyledons</taxon>
        <taxon>Gunneridae</taxon>
        <taxon>Pentapetalae</taxon>
        <taxon>asterids</taxon>
        <taxon>campanulids</taxon>
        <taxon>Asterales</taxon>
        <taxon>Asteraceae</taxon>
        <taxon>Asteroideae</taxon>
        <taxon>Heliantheae alliance</taxon>
        <taxon>Millerieae</taxon>
        <taxon>Smallanthus</taxon>
    </lineage>
</organism>
<keyword evidence="2" id="KW-1185">Reference proteome</keyword>
<sequence>MGKKVLIQVLCAGDGGIVALDWLALRLMLEPATQMVTEDELLNHEHYEDILEDMRLECERFGFDIGPLASASWLNGLELTSLAYYAKEESVEWYDGSCSSTLYGQAIPQFFTSNELASFHSQRLVKSLSTASPSICSC</sequence>
<accession>A0ACB9HI94</accession>
<evidence type="ECO:0000313" key="1">
    <source>
        <dbReference type="EMBL" id="KAI3795332.1"/>
    </source>
</evidence>
<dbReference type="EMBL" id="CM042029">
    <property type="protein sequence ID" value="KAI3795332.1"/>
    <property type="molecule type" value="Genomic_DNA"/>
</dbReference>
<protein>
    <submittedName>
        <fullName evidence="1">Uncharacterized protein</fullName>
    </submittedName>
</protein>
<evidence type="ECO:0000313" key="2">
    <source>
        <dbReference type="Proteomes" id="UP001056120"/>
    </source>
</evidence>
<reference evidence="2" key="1">
    <citation type="journal article" date="2022" name="Mol. Ecol. Resour.">
        <title>The genomes of chicory, endive, great burdock and yacon provide insights into Asteraceae palaeo-polyploidization history and plant inulin production.</title>
        <authorList>
            <person name="Fan W."/>
            <person name="Wang S."/>
            <person name="Wang H."/>
            <person name="Wang A."/>
            <person name="Jiang F."/>
            <person name="Liu H."/>
            <person name="Zhao H."/>
            <person name="Xu D."/>
            <person name="Zhang Y."/>
        </authorList>
    </citation>
    <scope>NUCLEOTIDE SEQUENCE [LARGE SCALE GENOMIC DNA]</scope>
    <source>
        <strain evidence="2">cv. Yunnan</strain>
    </source>
</reference>
<comment type="caution">
    <text evidence="1">The sequence shown here is derived from an EMBL/GenBank/DDBJ whole genome shotgun (WGS) entry which is preliminary data.</text>
</comment>
<proteinExistence type="predicted"/>
<dbReference type="Proteomes" id="UP001056120">
    <property type="component" value="Linkage Group LG12"/>
</dbReference>
<name>A0ACB9HI94_9ASTR</name>
<gene>
    <name evidence="1" type="ORF">L1987_37984</name>
</gene>
<reference evidence="1 2" key="2">
    <citation type="journal article" date="2022" name="Mol. Ecol. Resour.">
        <title>The genomes of chicory, endive, great burdock and yacon provide insights into Asteraceae paleo-polyploidization history and plant inulin production.</title>
        <authorList>
            <person name="Fan W."/>
            <person name="Wang S."/>
            <person name="Wang H."/>
            <person name="Wang A."/>
            <person name="Jiang F."/>
            <person name="Liu H."/>
            <person name="Zhao H."/>
            <person name="Xu D."/>
            <person name="Zhang Y."/>
        </authorList>
    </citation>
    <scope>NUCLEOTIDE SEQUENCE [LARGE SCALE GENOMIC DNA]</scope>
    <source>
        <strain evidence="2">cv. Yunnan</strain>
        <tissue evidence="1">Leaves</tissue>
    </source>
</reference>